<reference evidence="1" key="1">
    <citation type="journal article" date="2011" name="PLoS Biol.">
        <title>Gene gain and loss during evolution of obligate parasitism in the white rust pathogen of Arabidopsis thaliana.</title>
        <authorList>
            <person name="Kemen E."/>
            <person name="Gardiner A."/>
            <person name="Schultz-Larsen T."/>
            <person name="Kemen A.C."/>
            <person name="Balmuth A.L."/>
            <person name="Robert-Seilaniantz A."/>
            <person name="Bailey K."/>
            <person name="Holub E."/>
            <person name="Studholme D.J."/>
            <person name="Maclean D."/>
            <person name="Jones J.D."/>
        </authorList>
    </citation>
    <scope>NUCLEOTIDE SEQUENCE</scope>
</reference>
<dbReference type="EMBL" id="FR824098">
    <property type="protein sequence ID" value="CCA18572.1"/>
    <property type="molecule type" value="Genomic_DNA"/>
</dbReference>
<reference evidence="1" key="2">
    <citation type="submission" date="2011-02" db="EMBL/GenBank/DDBJ databases">
        <authorList>
            <person name="MacLean D."/>
        </authorList>
    </citation>
    <scope>NUCLEOTIDE SEQUENCE</scope>
</reference>
<dbReference type="EMBL" id="FR824142">
    <property type="protein sequence ID" value="CCA20530.1"/>
    <property type="molecule type" value="Genomic_DNA"/>
</dbReference>
<evidence type="ECO:0000313" key="2">
    <source>
        <dbReference type="EMBL" id="CCA20530.1"/>
    </source>
</evidence>
<proteinExistence type="predicted"/>
<protein>
    <submittedName>
        <fullName evidence="1">AlNc14C53G4087 protein</fullName>
    </submittedName>
    <submittedName>
        <fullName evidence="2">AlNc14C97G5890 protein</fullName>
    </submittedName>
</protein>
<organism evidence="1">
    <name type="scientific">Albugo laibachii Nc14</name>
    <dbReference type="NCBI Taxonomy" id="890382"/>
    <lineage>
        <taxon>Eukaryota</taxon>
        <taxon>Sar</taxon>
        <taxon>Stramenopiles</taxon>
        <taxon>Oomycota</taxon>
        <taxon>Peronosporomycetes</taxon>
        <taxon>Albuginales</taxon>
        <taxon>Albuginaceae</taxon>
        <taxon>Albugo</taxon>
    </lineage>
</organism>
<dbReference type="AlphaFoldDB" id="F0WBP5"/>
<evidence type="ECO:0000313" key="1">
    <source>
        <dbReference type="EMBL" id="CCA18572.1"/>
    </source>
</evidence>
<sequence>MVLSCWCDIFINQLASLLHLSYRIYCDDTSASPESSLDDIWEASSDKTRAILCTKASVGHKISDFDEHAASLLSKESFESNLSGAHPHTLKVSADQCIRLNRDLGFFSSQVCGSELVHSFPHSVPSIVNVWLMNRQGGHLHPTKLPSIPEALHTGLRRGVSVKVKKFYSASPIVSKSTQFGTVITPHP</sequence>
<dbReference type="HOGENOM" id="CLU_1558065_0_0_1"/>
<gene>
    <name evidence="1" type="primary">AlNc14C53G4087</name>
    <name evidence="2" type="synonym">AlNc14C97G5890</name>
    <name evidence="1" type="ORF">ALNC14_047150</name>
    <name evidence="2" type="ORF">ALNC14_066730</name>
</gene>
<accession>F0WBP5</accession>
<name>F0WBP5_9STRA</name>